<dbReference type="GO" id="GO:0030159">
    <property type="term" value="F:signaling receptor complex adaptor activity"/>
    <property type="evidence" value="ECO:0007669"/>
    <property type="project" value="TreeGrafter"/>
</dbReference>
<dbReference type="PANTHER" id="PTHR13886:SF4">
    <property type="entry name" value="JNK-INTERACTING PROTEIN 3"/>
    <property type="match status" value="1"/>
</dbReference>
<dbReference type="EMBL" id="JQDR03009555">
    <property type="protein sequence ID" value="KAA0195532.1"/>
    <property type="molecule type" value="Genomic_DNA"/>
</dbReference>
<feature type="region of interest" description="Disordered" evidence="2">
    <location>
        <begin position="206"/>
        <end position="314"/>
    </location>
</feature>
<dbReference type="InterPro" id="IPR034743">
    <property type="entry name" value="RH1"/>
</dbReference>
<dbReference type="Proteomes" id="UP000711488">
    <property type="component" value="Unassembled WGS sequence"/>
</dbReference>
<evidence type="ECO:0000259" key="3">
    <source>
        <dbReference type="PROSITE" id="PS51776"/>
    </source>
</evidence>
<organism evidence="4">
    <name type="scientific">Hyalella azteca</name>
    <name type="common">Amphipod</name>
    <dbReference type="NCBI Taxonomy" id="294128"/>
    <lineage>
        <taxon>Eukaryota</taxon>
        <taxon>Metazoa</taxon>
        <taxon>Ecdysozoa</taxon>
        <taxon>Arthropoda</taxon>
        <taxon>Crustacea</taxon>
        <taxon>Multicrustacea</taxon>
        <taxon>Malacostraca</taxon>
        <taxon>Eumalacostraca</taxon>
        <taxon>Peracarida</taxon>
        <taxon>Amphipoda</taxon>
        <taxon>Senticaudata</taxon>
        <taxon>Talitrida</taxon>
        <taxon>Talitroidea</taxon>
        <taxon>Hyalellidae</taxon>
        <taxon>Hyalella</taxon>
    </lineage>
</organism>
<dbReference type="FunFam" id="1.20.58.1770:FF:000001">
    <property type="entry name" value="C-Jun-amino-terminal kinase-interacting protein 3 isoform X1"/>
    <property type="match status" value="1"/>
</dbReference>
<dbReference type="Gene3D" id="1.20.58.1770">
    <property type="match status" value="1"/>
</dbReference>
<accession>A0A6A0H0W2</accession>
<reference evidence="4" key="1">
    <citation type="submission" date="2014-08" db="EMBL/GenBank/DDBJ databases">
        <authorList>
            <person name="Murali S."/>
            <person name="Richards S."/>
            <person name="Bandaranaike D."/>
            <person name="Bellair M."/>
            <person name="Blankenburg K."/>
            <person name="Chao H."/>
            <person name="Dinh H."/>
            <person name="Doddapaneni H."/>
            <person name="Dugan-Rocha S."/>
            <person name="Elkadiri S."/>
            <person name="Gnanaolivu R."/>
            <person name="Hughes D."/>
            <person name="Lee S."/>
            <person name="Li M."/>
            <person name="Ming W."/>
            <person name="Munidasa M."/>
            <person name="Muniz J."/>
            <person name="Nguyen L."/>
            <person name="Osuji N."/>
            <person name="Pu L.-L."/>
            <person name="Puazo M."/>
            <person name="Skinner E."/>
            <person name="Qu C."/>
            <person name="Quiroz J."/>
            <person name="Raj R."/>
            <person name="Weissenberger G."/>
            <person name="Xin Y."/>
            <person name="Zou X."/>
            <person name="Han Y."/>
            <person name="Worley K."/>
            <person name="Muzny D."/>
            <person name="Gibbs R."/>
        </authorList>
    </citation>
    <scope>NUCLEOTIDE SEQUENCE</scope>
    <source>
        <strain evidence="4">HAZT.00-mixed</strain>
        <tissue evidence="4">Whole organism</tissue>
    </source>
</reference>
<evidence type="ECO:0000256" key="1">
    <source>
        <dbReference type="SAM" id="Coils"/>
    </source>
</evidence>
<dbReference type="Pfam" id="PF09744">
    <property type="entry name" value="RH1"/>
    <property type="match status" value="1"/>
</dbReference>
<name>A0A6A0H0W2_HYAAZ</name>
<sequence>MEGETVYNSHDDNHIVMSDKVQSLAGSIYQEFERMISRYDENVVKDLMPLVVNILECLDLAYTENQEHEVELELLREDNEQLVTQYEREKQLRKSSEQRLLEIEDNVEEERKNTQNKVQSLESIVRMFELKNKNASDHGSRLEDKVEEMKQEYSRLHDRYTELFKTHVDYMERSKILLGTDRLDQISRPNKLMGPSMGMTRSSGPVSFGFSSLDPNKSLTSPGDYGEVGAVSATQASGSSSLKNELHEAGVGPDNAVSHVDRSQLTDGVEHVERSTDTRGAWGPGALTPDGELMASPELDDDLANNAMTRSFTN</sequence>
<reference evidence="4" key="2">
    <citation type="journal article" date="2018" name="Environ. Sci. Technol.">
        <title>The Toxicogenome of Hyalella azteca: A Model for Sediment Ecotoxicology and Evolutionary Toxicology.</title>
        <authorList>
            <person name="Poynton H.C."/>
            <person name="Hasenbein S."/>
            <person name="Benoit J.B."/>
            <person name="Sepulveda M.S."/>
            <person name="Poelchau M.F."/>
            <person name="Hughes D.S.T."/>
            <person name="Murali S.C."/>
            <person name="Chen S."/>
            <person name="Glastad K.M."/>
            <person name="Goodisman M.A.D."/>
            <person name="Werren J.H."/>
            <person name="Vineis J.H."/>
            <person name="Bowen J.L."/>
            <person name="Friedrich M."/>
            <person name="Jones J."/>
            <person name="Robertson H.M."/>
            <person name="Feyereisen R."/>
            <person name="Mechler-Hickson A."/>
            <person name="Mathers N."/>
            <person name="Lee C.E."/>
            <person name="Colbourne J.K."/>
            <person name="Biales A."/>
            <person name="Johnston J.S."/>
            <person name="Wellborn G.A."/>
            <person name="Rosendale A.J."/>
            <person name="Cridge A.G."/>
            <person name="Munoz-Torres M.C."/>
            <person name="Bain P.A."/>
            <person name="Manny A.R."/>
            <person name="Major K.M."/>
            <person name="Lambert F.N."/>
            <person name="Vulpe C.D."/>
            <person name="Tuck P."/>
            <person name="Blalock B.J."/>
            <person name="Lin Y.Y."/>
            <person name="Smith M.E."/>
            <person name="Ochoa-Acuna H."/>
            <person name="Chen M.M."/>
            <person name="Childers C.P."/>
            <person name="Qu J."/>
            <person name="Dugan S."/>
            <person name="Lee S.L."/>
            <person name="Chao H."/>
            <person name="Dinh H."/>
            <person name="Han Y."/>
            <person name="Doddapaneni H."/>
            <person name="Worley K.C."/>
            <person name="Muzny D.M."/>
            <person name="Gibbs R.A."/>
            <person name="Richards S."/>
        </authorList>
    </citation>
    <scope>NUCLEOTIDE SEQUENCE</scope>
    <source>
        <strain evidence="4">HAZT.00-mixed</strain>
        <tissue evidence="4">Whole organism</tissue>
    </source>
</reference>
<protein>
    <recommendedName>
        <fullName evidence="3">RH1 domain-containing protein</fullName>
    </recommendedName>
</protein>
<dbReference type="GO" id="GO:0016192">
    <property type="term" value="P:vesicle-mediated transport"/>
    <property type="evidence" value="ECO:0007669"/>
    <property type="project" value="TreeGrafter"/>
</dbReference>
<dbReference type="PROSITE" id="PS51776">
    <property type="entry name" value="RH1"/>
    <property type="match status" value="1"/>
</dbReference>
<dbReference type="GO" id="GO:0019894">
    <property type="term" value="F:kinesin binding"/>
    <property type="evidence" value="ECO:0007669"/>
    <property type="project" value="TreeGrafter"/>
</dbReference>
<proteinExistence type="predicted"/>
<dbReference type="GO" id="GO:0005078">
    <property type="term" value="F:MAP-kinase scaffold activity"/>
    <property type="evidence" value="ECO:0007669"/>
    <property type="project" value="InterPro"/>
</dbReference>
<feature type="compositionally biased region" description="Polar residues" evidence="2">
    <location>
        <begin position="206"/>
        <end position="221"/>
    </location>
</feature>
<evidence type="ECO:0000313" key="4">
    <source>
        <dbReference type="EMBL" id="KAA0195532.1"/>
    </source>
</evidence>
<feature type="non-terminal residue" evidence="4">
    <location>
        <position position="314"/>
    </location>
</feature>
<dbReference type="InterPro" id="IPR039911">
    <property type="entry name" value="JIP3/JIP4"/>
</dbReference>
<feature type="coiled-coil region" evidence="1">
    <location>
        <begin position="58"/>
        <end position="166"/>
    </location>
</feature>
<dbReference type="GO" id="GO:0008432">
    <property type="term" value="F:JUN kinase binding"/>
    <property type="evidence" value="ECO:0007669"/>
    <property type="project" value="TreeGrafter"/>
</dbReference>
<keyword evidence="1" id="KW-0175">Coiled coil</keyword>
<feature type="compositionally biased region" description="Polar residues" evidence="2">
    <location>
        <begin position="232"/>
        <end position="243"/>
    </location>
</feature>
<feature type="domain" description="RH1" evidence="3">
    <location>
        <begin position="4"/>
        <end position="92"/>
    </location>
</feature>
<gene>
    <name evidence="4" type="ORF">HAZT_HAZT006118</name>
</gene>
<feature type="compositionally biased region" description="Basic and acidic residues" evidence="2">
    <location>
        <begin position="259"/>
        <end position="277"/>
    </location>
</feature>
<comment type="caution">
    <text evidence="4">The sequence shown here is derived from an EMBL/GenBank/DDBJ whole genome shotgun (WGS) entry which is preliminary data.</text>
</comment>
<dbReference type="PANTHER" id="PTHR13886">
    <property type="entry name" value="JNK/SAPK-ASSOCIATED PROTEIN"/>
    <property type="match status" value="1"/>
</dbReference>
<reference evidence="4" key="3">
    <citation type="submission" date="2019-06" db="EMBL/GenBank/DDBJ databases">
        <authorList>
            <person name="Poynton C."/>
            <person name="Hasenbein S."/>
            <person name="Benoit J.B."/>
            <person name="Sepulveda M.S."/>
            <person name="Poelchau M.F."/>
            <person name="Murali S.C."/>
            <person name="Chen S."/>
            <person name="Glastad K.M."/>
            <person name="Werren J.H."/>
            <person name="Vineis J.H."/>
            <person name="Bowen J.L."/>
            <person name="Friedrich M."/>
            <person name="Jones J."/>
            <person name="Robertson H.M."/>
            <person name="Feyereisen R."/>
            <person name="Mechler-Hickson A."/>
            <person name="Mathers N."/>
            <person name="Lee C.E."/>
            <person name="Colbourne J.K."/>
            <person name="Biales A."/>
            <person name="Johnston J.S."/>
            <person name="Wellborn G.A."/>
            <person name="Rosendale A.J."/>
            <person name="Cridge A.G."/>
            <person name="Munoz-Torres M.C."/>
            <person name="Bain P.A."/>
            <person name="Manny A.R."/>
            <person name="Major K.M."/>
            <person name="Lambert F.N."/>
            <person name="Vulpe C.D."/>
            <person name="Tuck P."/>
            <person name="Blalock B.J."/>
            <person name="Lin Y.-Y."/>
            <person name="Smith M.E."/>
            <person name="Ochoa-Acuna H."/>
            <person name="Chen M.-J.M."/>
            <person name="Childers C.P."/>
            <person name="Qu J."/>
            <person name="Dugan S."/>
            <person name="Lee S.L."/>
            <person name="Chao H."/>
            <person name="Dinh H."/>
            <person name="Han Y."/>
            <person name="Doddapaneni H."/>
            <person name="Worley K.C."/>
            <person name="Muzny D.M."/>
            <person name="Gibbs R.A."/>
            <person name="Richards S."/>
        </authorList>
    </citation>
    <scope>NUCLEOTIDE SEQUENCE</scope>
    <source>
        <strain evidence="4">HAZT.00-mixed</strain>
        <tissue evidence="4">Whole organism</tissue>
    </source>
</reference>
<dbReference type="GO" id="GO:0005737">
    <property type="term" value="C:cytoplasm"/>
    <property type="evidence" value="ECO:0007669"/>
    <property type="project" value="TreeGrafter"/>
</dbReference>
<dbReference type="AlphaFoldDB" id="A0A6A0H0W2"/>
<evidence type="ECO:0000256" key="2">
    <source>
        <dbReference type="SAM" id="MobiDB-lite"/>
    </source>
</evidence>